<dbReference type="Gene3D" id="3.90.920.10">
    <property type="entry name" value="DNA primase, PRIM domain"/>
    <property type="match status" value="1"/>
</dbReference>
<feature type="active site" evidence="11">
    <location>
        <position position="96"/>
    </location>
</feature>
<evidence type="ECO:0000256" key="11">
    <source>
        <dbReference type="HAMAP-Rule" id="MF_00700"/>
    </source>
</evidence>
<evidence type="ECO:0000256" key="8">
    <source>
        <dbReference type="ARBA" id="ARBA00022842"/>
    </source>
</evidence>
<dbReference type="InterPro" id="IPR002755">
    <property type="entry name" value="DNA_primase_S"/>
</dbReference>
<dbReference type="SUPFAM" id="SSF56747">
    <property type="entry name" value="Prim-pol domain"/>
    <property type="match status" value="1"/>
</dbReference>
<dbReference type="EC" id="2.7.7.-" evidence="11"/>
<keyword evidence="2 11" id="KW-0240">DNA-directed RNA polymerase</keyword>
<feature type="active site" evidence="11">
    <location>
        <position position="287"/>
    </location>
</feature>
<dbReference type="NCBIfam" id="TIGR00335">
    <property type="entry name" value="primase_sml"/>
    <property type="match status" value="1"/>
</dbReference>
<evidence type="ECO:0000313" key="14">
    <source>
        <dbReference type="EMBL" id="ASI13404.1"/>
    </source>
</evidence>
<dbReference type="KEGG" id="marh:Mia14_0061"/>
<dbReference type="Pfam" id="PF01896">
    <property type="entry name" value="DNA_primase_S"/>
    <property type="match status" value="1"/>
</dbReference>
<comment type="function">
    <text evidence="11">Catalytic subunit of DNA primase, an RNA polymerase that catalyzes the synthesis of short RNA molecules used as primers for DNA polymerase during DNA replication. The small subunit contains the primase catalytic core and has DNA synthesis activity on its own. Binding to the large subunit stabilizes and modulates the activity, increasing the rate of DNA synthesis while decreasing the length of the DNA fragments, and conferring RNA synthesis capability. The DNA polymerase activity may enable DNA primase to also catalyze primer extension after primer synthesis. May also play a role in DNA repair.</text>
</comment>
<dbReference type="HAMAP" id="MF_00700">
    <property type="entry name" value="DNA_primase_sml_arc"/>
    <property type="match status" value="1"/>
</dbReference>
<comment type="cofactor">
    <cofactor evidence="11">
        <name>Mg(2+)</name>
        <dbReference type="ChEBI" id="CHEBI:18420"/>
    </cofactor>
    <cofactor evidence="11">
        <name>Mn(2+)</name>
        <dbReference type="ChEBI" id="CHEBI:29035"/>
    </cofactor>
</comment>
<protein>
    <recommendedName>
        <fullName evidence="11">DNA primase small subunit PriS</fullName>
        <ecNumber evidence="11">2.7.7.-</ecNumber>
    </recommendedName>
</protein>
<keyword evidence="9 11" id="KW-0804">Transcription</keyword>
<evidence type="ECO:0000256" key="4">
    <source>
        <dbReference type="ARBA" id="ARBA00022679"/>
    </source>
</evidence>
<dbReference type="Proteomes" id="UP000197679">
    <property type="component" value="Chromosome"/>
</dbReference>
<dbReference type="RefSeq" id="WP_124216858.1">
    <property type="nucleotide sequence ID" value="NZ_CP019964.1"/>
</dbReference>
<sequence>MPLDQKVADFVTPLIRKYYSRVKIDVDHLSEREFGFGSFESKITTRHHAFQDKGQLQDYLVANAPPFASCSPSLYERPAARPMEAKGWKGAELVFDLDSNDLHLSCQKEHGSSWVCDNCFTAVKDEALKLIEDFLISDFGFSENEIRINFSGNRGYHIHVISDEVMNLNSKERKEMSDYISGNNIDIEAFFPTINERGAHLDGPKLSDFGWGGRIARGVVGALNSGENSLKLLGIDSTNSRRLVRNKAKVIPGIEAGNWDKVKITKKSEFWNNVITNMTIKQSDAIDKNVTNDTSHILRVPNTLHGDTGLIARKIKSIGALEGFDPMKDALAFSDRTVKIHAISVPKLRVRDVSYGPYKDEDVEVGLAAAVYMMLKRVAVLAED</sequence>
<dbReference type="InterPro" id="IPR023639">
    <property type="entry name" value="DNA_primase_ssu_PriS"/>
</dbReference>
<dbReference type="GeneID" id="33313621"/>
<keyword evidence="3 11" id="KW-0639">Primosome</keyword>
<keyword evidence="10 11" id="KW-0464">Manganese</keyword>
<dbReference type="OrthoDB" id="31125at2157"/>
<evidence type="ECO:0000313" key="15">
    <source>
        <dbReference type="Proteomes" id="UP000197679"/>
    </source>
</evidence>
<evidence type="ECO:0000256" key="7">
    <source>
        <dbReference type="ARBA" id="ARBA00022723"/>
    </source>
</evidence>
<evidence type="ECO:0000256" key="5">
    <source>
        <dbReference type="ARBA" id="ARBA00022695"/>
    </source>
</evidence>
<comment type="similarity">
    <text evidence="1 11 12">Belongs to the eukaryotic-type primase small subunit family.</text>
</comment>
<dbReference type="Gene3D" id="1.10.8.160">
    <property type="entry name" value="DNA primase S, domain 2"/>
    <property type="match status" value="1"/>
</dbReference>
<dbReference type="GO" id="GO:0046872">
    <property type="term" value="F:metal ion binding"/>
    <property type="evidence" value="ECO:0007669"/>
    <property type="project" value="UniProtKB-KW"/>
</dbReference>
<keyword evidence="15" id="KW-1185">Reference proteome</keyword>
<proteinExistence type="inferred from homology"/>
<comment type="function">
    <text evidence="13">RNA polymerase that catalyzes the synthesis of short RNA molecules used as primers for DNA polymerase during DNA replication.</text>
</comment>
<evidence type="ECO:0000256" key="3">
    <source>
        <dbReference type="ARBA" id="ARBA00022515"/>
    </source>
</evidence>
<dbReference type="EMBL" id="CP019964">
    <property type="protein sequence ID" value="ASI13404.1"/>
    <property type="molecule type" value="Genomic_DNA"/>
</dbReference>
<gene>
    <name evidence="11" type="primary">priS</name>
    <name evidence="14" type="ORF">Mia14_0061</name>
</gene>
<dbReference type="InterPro" id="IPR014052">
    <property type="entry name" value="DNA_primase_ssu_euk/arc"/>
</dbReference>
<dbReference type="PANTHER" id="PTHR10536">
    <property type="entry name" value="DNA PRIMASE SMALL SUBUNIT"/>
    <property type="match status" value="1"/>
</dbReference>
<evidence type="ECO:0000256" key="1">
    <source>
        <dbReference type="ARBA" id="ARBA00009762"/>
    </source>
</evidence>
<accession>A0A218NLQ4</accession>
<feature type="active site" evidence="11">
    <location>
        <position position="98"/>
    </location>
</feature>
<dbReference type="AlphaFoldDB" id="A0A218NLQ4"/>
<keyword evidence="8 11" id="KW-0460">Magnesium</keyword>
<evidence type="ECO:0000256" key="12">
    <source>
        <dbReference type="RuleBase" id="RU003514"/>
    </source>
</evidence>
<dbReference type="GO" id="GO:0003899">
    <property type="term" value="F:DNA-directed RNA polymerase activity"/>
    <property type="evidence" value="ECO:0007669"/>
    <property type="project" value="UniProtKB-UniRule"/>
</dbReference>
<dbReference type="GO" id="GO:1990077">
    <property type="term" value="C:primosome complex"/>
    <property type="evidence" value="ECO:0007669"/>
    <property type="project" value="UniProtKB-KW"/>
</dbReference>
<organism evidence="14 15">
    <name type="scientific">Candidatus Mancarchaeum acidiphilum</name>
    <dbReference type="NCBI Taxonomy" id="1920749"/>
    <lineage>
        <taxon>Archaea</taxon>
        <taxon>Candidatus Micrarchaeota</taxon>
        <taxon>Candidatus Mancarchaeum</taxon>
    </lineage>
</organism>
<keyword evidence="7 11" id="KW-0479">Metal-binding</keyword>
<keyword evidence="5 11" id="KW-0548">Nucleotidyltransferase</keyword>
<dbReference type="GO" id="GO:0000428">
    <property type="term" value="C:DNA-directed RNA polymerase complex"/>
    <property type="evidence" value="ECO:0007669"/>
    <property type="project" value="UniProtKB-KW"/>
</dbReference>
<evidence type="ECO:0000256" key="10">
    <source>
        <dbReference type="ARBA" id="ARBA00023211"/>
    </source>
</evidence>
<comment type="subunit">
    <text evidence="11">Heterodimer of a small subunit (PriS) and a large subunit (PriL).</text>
</comment>
<evidence type="ECO:0000256" key="2">
    <source>
        <dbReference type="ARBA" id="ARBA00022478"/>
    </source>
</evidence>
<name>A0A218NLQ4_9ARCH</name>
<reference evidence="14 15" key="1">
    <citation type="journal article" date="2017" name="Nat. Commun.">
        <title>'ARMAN' archaea depend on association with euryarchaeal host in culture and in situ.</title>
        <authorList>
            <person name="Golyshina O."/>
            <person name="Toshchakov S."/>
            <person name="Makarova K."/>
            <person name="Gavrilov S."/>
            <person name="Korzhenkov A."/>
            <person name="La Cono V."/>
            <person name="Arcadi E."/>
            <person name="Nechitaylo T."/>
            <person name="Ferrer M."/>
            <person name="Kublanov I."/>
            <person name="Wolf Y."/>
            <person name="Yakimov M."/>
            <person name="Golyshin P."/>
            <person name="Slesarev A."/>
            <person name="Kozyavkin S."/>
        </authorList>
    </citation>
    <scope>NUCLEOTIDE SEQUENCE [LARGE SCALE GENOMIC DNA]</scope>
    <source>
        <strain evidence="14 15">Mia14</strain>
    </source>
</reference>
<evidence type="ECO:0000256" key="9">
    <source>
        <dbReference type="ARBA" id="ARBA00023163"/>
    </source>
</evidence>
<evidence type="ECO:0000256" key="6">
    <source>
        <dbReference type="ARBA" id="ARBA00022705"/>
    </source>
</evidence>
<keyword evidence="6 11" id="KW-0235">DNA replication</keyword>
<dbReference type="GO" id="GO:0006269">
    <property type="term" value="P:DNA replication, synthesis of primer"/>
    <property type="evidence" value="ECO:0007669"/>
    <property type="project" value="UniProtKB-UniRule"/>
</dbReference>
<keyword evidence="4 11" id="KW-0808">Transferase</keyword>
<evidence type="ECO:0000256" key="13">
    <source>
        <dbReference type="RuleBase" id="RU004224"/>
    </source>
</evidence>